<keyword evidence="1" id="KW-1133">Transmembrane helix</keyword>
<protein>
    <submittedName>
        <fullName evidence="2">Uncharacterized protein</fullName>
    </submittedName>
</protein>
<gene>
    <name evidence="2" type="ORF">EVA_11040</name>
</gene>
<feature type="transmembrane region" description="Helical" evidence="1">
    <location>
        <begin position="12"/>
        <end position="39"/>
    </location>
</feature>
<evidence type="ECO:0000256" key="1">
    <source>
        <dbReference type="SAM" id="Phobius"/>
    </source>
</evidence>
<proteinExistence type="predicted"/>
<keyword evidence="1" id="KW-0812">Transmembrane</keyword>
<dbReference type="EMBL" id="AMCI01003203">
    <property type="protein sequence ID" value="EJX00856.1"/>
    <property type="molecule type" value="Genomic_DNA"/>
</dbReference>
<sequence>MLRESGSPFNSITSASLAIPTPSMFMDVFSSCIVVLTTFR</sequence>
<keyword evidence="1" id="KW-0472">Membrane</keyword>
<dbReference type="AlphaFoldDB" id="J9CL88"/>
<name>J9CL88_9ZZZZ</name>
<comment type="caution">
    <text evidence="2">The sequence shown here is derived from an EMBL/GenBank/DDBJ whole genome shotgun (WGS) entry which is preliminary data.</text>
</comment>
<evidence type="ECO:0000313" key="2">
    <source>
        <dbReference type="EMBL" id="EJX00856.1"/>
    </source>
</evidence>
<organism evidence="2">
    <name type="scientific">gut metagenome</name>
    <dbReference type="NCBI Taxonomy" id="749906"/>
    <lineage>
        <taxon>unclassified sequences</taxon>
        <taxon>metagenomes</taxon>
        <taxon>organismal metagenomes</taxon>
    </lineage>
</organism>
<reference evidence="2" key="1">
    <citation type="journal article" date="2012" name="PLoS ONE">
        <title>Gene sets for utilization of primary and secondary nutrition supplies in the distal gut of endangered iberian lynx.</title>
        <authorList>
            <person name="Alcaide M."/>
            <person name="Messina E."/>
            <person name="Richter M."/>
            <person name="Bargiela R."/>
            <person name="Peplies J."/>
            <person name="Huws S.A."/>
            <person name="Newbold C.J."/>
            <person name="Golyshin P.N."/>
            <person name="Simon M.A."/>
            <person name="Lopez G."/>
            <person name="Yakimov M.M."/>
            <person name="Ferrer M."/>
        </authorList>
    </citation>
    <scope>NUCLEOTIDE SEQUENCE</scope>
</reference>
<accession>J9CL88</accession>